<accession>A0ABD2KP20</accession>
<comment type="caution">
    <text evidence="6">The sequence shown here is derived from an EMBL/GenBank/DDBJ whole genome shotgun (WGS) entry which is preliminary data.</text>
</comment>
<keyword evidence="2" id="KW-0547">Nucleotide-binding</keyword>
<name>A0ABD2KP20_9BILA</name>
<evidence type="ECO:0000256" key="1">
    <source>
        <dbReference type="PIRSR" id="PIRSR640198-1"/>
    </source>
</evidence>
<protein>
    <recommendedName>
        <fullName evidence="5">Fido domain-containing protein</fullName>
    </recommendedName>
</protein>
<keyword evidence="7" id="KW-1185">Reference proteome</keyword>
<dbReference type="PROSITE" id="PS51459">
    <property type="entry name" value="FIDO"/>
    <property type="match status" value="1"/>
</dbReference>
<dbReference type="EMBL" id="JBICBT010000716">
    <property type="protein sequence ID" value="KAL3104335.1"/>
    <property type="molecule type" value="Genomic_DNA"/>
</dbReference>
<keyword evidence="4" id="KW-0472">Membrane</keyword>
<proteinExistence type="predicted"/>
<evidence type="ECO:0000256" key="2">
    <source>
        <dbReference type="PIRSR" id="PIRSR640198-2"/>
    </source>
</evidence>
<evidence type="ECO:0000256" key="3">
    <source>
        <dbReference type="SAM" id="MobiDB-lite"/>
    </source>
</evidence>
<evidence type="ECO:0000259" key="5">
    <source>
        <dbReference type="PROSITE" id="PS51459"/>
    </source>
</evidence>
<dbReference type="PANTHER" id="PTHR13504:SF38">
    <property type="entry name" value="FIDO DOMAIN-CONTAINING PROTEIN"/>
    <property type="match status" value="1"/>
</dbReference>
<organism evidence="6 7">
    <name type="scientific">Heterodera trifolii</name>
    <dbReference type="NCBI Taxonomy" id="157864"/>
    <lineage>
        <taxon>Eukaryota</taxon>
        <taxon>Metazoa</taxon>
        <taxon>Ecdysozoa</taxon>
        <taxon>Nematoda</taxon>
        <taxon>Chromadorea</taxon>
        <taxon>Rhabditida</taxon>
        <taxon>Tylenchina</taxon>
        <taxon>Tylenchomorpha</taxon>
        <taxon>Tylenchoidea</taxon>
        <taxon>Heteroderidae</taxon>
        <taxon>Heteroderinae</taxon>
        <taxon>Heterodera</taxon>
    </lineage>
</organism>
<dbReference type="PANTHER" id="PTHR13504">
    <property type="entry name" value="FIDO DOMAIN-CONTAINING PROTEIN DDB_G0283145"/>
    <property type="match status" value="1"/>
</dbReference>
<keyword evidence="4" id="KW-0812">Transmembrane</keyword>
<keyword evidence="2" id="KW-0067">ATP-binding</keyword>
<sequence length="587" mass="66329">MANEQQQQQTAVTNPKQSSASSSSASSSSSTAPPAEQIEANSAPANSAPRRPPDPPKIPPPPTEHPPPYTPFGGQSASLIPSTAQNGEGGTAAQSRTNRNRVIQAPGWRKYGRHLTLRNILIGAGVLIGLIIFCFFVHWANKSDDAMRRGREPLDGTHKTLHWTHKGMGKVNGKRDRISFDKAERAVILSEFDMDTKLLQAEYVRLDDHLAGFAPHIAFNATNNWPDQFDDCMRFSKKLVCCSTPSTSDQHQTKCFLRDEGRQFVAVASMFDFWPRWQSLADGAMLLVVQNRQHQAVLDLKRNILLPIEEHRLPHGYISQGFYFYTETADGLAELVRVGETLRICEYIRTRQGDADHGSYVLKDRPAHCRQMPFPVDVELSRRLFCANTLYTAVLQFGHMPGGQGVLHWRLRLQFDSSPTLYSAHDELAEAHSVDQMEMNCGETNVELFALNDHELHLFQVHLPTDERNEHIGDAGRLRTCNVSVDDHIPVDYRLVPLKMAELIEWFTEQEQHLGVIQLVAEMHYRLVYLHPFRNGNGRCARLLGNFVLARKGFNPIILRERTRPAYYAAINKANITDSYNFLPVTY</sequence>
<evidence type="ECO:0000313" key="7">
    <source>
        <dbReference type="Proteomes" id="UP001620626"/>
    </source>
</evidence>
<feature type="compositionally biased region" description="Polar residues" evidence="3">
    <location>
        <begin position="73"/>
        <end position="100"/>
    </location>
</feature>
<feature type="domain" description="Fido" evidence="5">
    <location>
        <begin position="453"/>
        <end position="587"/>
    </location>
</feature>
<keyword evidence="4" id="KW-1133">Transmembrane helix</keyword>
<feature type="binding site" evidence="2">
    <location>
        <position position="575"/>
    </location>
    <ligand>
        <name>ATP</name>
        <dbReference type="ChEBI" id="CHEBI:30616"/>
    </ligand>
</feature>
<feature type="transmembrane region" description="Helical" evidence="4">
    <location>
        <begin position="119"/>
        <end position="140"/>
    </location>
</feature>
<dbReference type="Proteomes" id="UP001620626">
    <property type="component" value="Unassembled WGS sequence"/>
</dbReference>
<reference evidence="6 7" key="1">
    <citation type="submission" date="2024-10" db="EMBL/GenBank/DDBJ databases">
        <authorList>
            <person name="Kim D."/>
        </authorList>
    </citation>
    <scope>NUCLEOTIDE SEQUENCE [LARGE SCALE GENOMIC DNA]</scope>
    <source>
        <strain evidence="6">BH-2024</strain>
    </source>
</reference>
<gene>
    <name evidence="6" type="ORF">niasHT_029120</name>
</gene>
<evidence type="ECO:0000256" key="4">
    <source>
        <dbReference type="SAM" id="Phobius"/>
    </source>
</evidence>
<dbReference type="InterPro" id="IPR036597">
    <property type="entry name" value="Fido-like_dom_sf"/>
</dbReference>
<evidence type="ECO:0000313" key="6">
    <source>
        <dbReference type="EMBL" id="KAL3104335.1"/>
    </source>
</evidence>
<dbReference type="Pfam" id="PF02661">
    <property type="entry name" value="Fic"/>
    <property type="match status" value="1"/>
</dbReference>
<feature type="binding site" evidence="2">
    <location>
        <begin position="567"/>
        <end position="568"/>
    </location>
    <ligand>
        <name>ATP</name>
        <dbReference type="ChEBI" id="CHEBI:30616"/>
    </ligand>
</feature>
<dbReference type="SUPFAM" id="SSF140931">
    <property type="entry name" value="Fic-like"/>
    <property type="match status" value="1"/>
</dbReference>
<feature type="region of interest" description="Disordered" evidence="3">
    <location>
        <begin position="1"/>
        <end position="100"/>
    </location>
</feature>
<feature type="compositionally biased region" description="Polar residues" evidence="3">
    <location>
        <begin position="1"/>
        <end position="17"/>
    </location>
</feature>
<dbReference type="Gene3D" id="1.10.3290.10">
    <property type="entry name" value="Fido-like domain"/>
    <property type="match status" value="1"/>
</dbReference>
<feature type="compositionally biased region" description="Pro residues" evidence="3">
    <location>
        <begin position="55"/>
        <end position="70"/>
    </location>
</feature>
<dbReference type="InterPro" id="IPR040198">
    <property type="entry name" value="Fido_containing"/>
</dbReference>
<feature type="binding site" evidence="2">
    <location>
        <begin position="485"/>
        <end position="488"/>
    </location>
    <ligand>
        <name>ATP</name>
        <dbReference type="ChEBI" id="CHEBI:30616"/>
    </ligand>
</feature>
<feature type="compositionally biased region" description="Low complexity" evidence="3">
    <location>
        <begin position="18"/>
        <end position="30"/>
    </location>
</feature>
<dbReference type="InterPro" id="IPR003812">
    <property type="entry name" value="Fido"/>
</dbReference>
<dbReference type="AlphaFoldDB" id="A0ABD2KP20"/>
<feature type="active site" evidence="1">
    <location>
        <position position="531"/>
    </location>
</feature>